<dbReference type="GO" id="GO:0015888">
    <property type="term" value="P:thiamine transport"/>
    <property type="evidence" value="ECO:0007669"/>
    <property type="project" value="TreeGrafter"/>
</dbReference>
<dbReference type="EMBL" id="CAFBOJ010000106">
    <property type="protein sequence ID" value="CAB4984692.1"/>
    <property type="molecule type" value="Genomic_DNA"/>
</dbReference>
<protein>
    <submittedName>
        <fullName evidence="3">Unannotated protein</fullName>
    </submittedName>
</protein>
<dbReference type="EMBL" id="CAFAZX010000025">
    <property type="protein sequence ID" value="CAB4842190.1"/>
    <property type="molecule type" value="Genomic_DNA"/>
</dbReference>
<dbReference type="GO" id="GO:0030975">
    <property type="term" value="F:thiamine binding"/>
    <property type="evidence" value="ECO:0007669"/>
    <property type="project" value="TreeGrafter"/>
</dbReference>
<sequence>MSKKLKVISAAAGIVLASTALAVMPATAGVNASKATSAASFGGIGNLIKAAKKEGTLNLIATPRDWANYGAAMDIMTKAFGIKIVSDNPNGSSAQELAAIRTTKNMEKMPDVVDIGLSYVADAGGLFANYRVQTWNDIPKIWKSPVGNWYGAYTGSIAMCYDTSVSPAPTSIASLDNIAYKNMFAIQGDPTAAQQALISVFAVSVAMGGSVKNIQPGIDFFHKLKSQGIYVPVVADPAAFAAGSFKIFLTWDYNAPGFIATAKSALGKTVKCTYPKDALVAGTPYVLAINKTAPHPAAARLWEELMFSKTNGKLAEDLTAADLALPPAELFALVMGGQNVFVSSGATPITDAAMKDKVAPPTSLIVPSGMPKSVLPTLAQQTVAITKLKTAWSKI</sequence>
<dbReference type="SUPFAM" id="SSF53850">
    <property type="entry name" value="Periplasmic binding protein-like II"/>
    <property type="match status" value="1"/>
</dbReference>
<evidence type="ECO:0000256" key="1">
    <source>
        <dbReference type="ARBA" id="ARBA00022729"/>
    </source>
</evidence>
<dbReference type="GO" id="GO:0030288">
    <property type="term" value="C:outer membrane-bounded periplasmic space"/>
    <property type="evidence" value="ECO:0007669"/>
    <property type="project" value="TreeGrafter"/>
</dbReference>
<dbReference type="EMBL" id="CAEZZR010000058">
    <property type="protein sequence ID" value="CAB4774375.1"/>
    <property type="molecule type" value="Genomic_DNA"/>
</dbReference>
<accession>A0A6J6VTJ4</accession>
<reference evidence="3" key="1">
    <citation type="submission" date="2020-05" db="EMBL/GenBank/DDBJ databases">
        <authorList>
            <person name="Chiriac C."/>
            <person name="Salcher M."/>
            <person name="Ghai R."/>
            <person name="Kavagutti S V."/>
        </authorList>
    </citation>
    <scope>NUCLEOTIDE SEQUENCE</scope>
</reference>
<dbReference type="PANTHER" id="PTHR30006:SF2">
    <property type="entry name" value="ABC TRANSPORTER SUBSTRATE-BINDING PROTEIN"/>
    <property type="match status" value="1"/>
</dbReference>
<evidence type="ECO:0000313" key="5">
    <source>
        <dbReference type="EMBL" id="CAB4842190.1"/>
    </source>
</evidence>
<organism evidence="3">
    <name type="scientific">freshwater metagenome</name>
    <dbReference type="NCBI Taxonomy" id="449393"/>
    <lineage>
        <taxon>unclassified sequences</taxon>
        <taxon>metagenomes</taxon>
        <taxon>ecological metagenomes</taxon>
    </lineage>
</organism>
<dbReference type="GO" id="GO:0030976">
    <property type="term" value="F:thiamine pyrophosphate binding"/>
    <property type="evidence" value="ECO:0007669"/>
    <property type="project" value="TreeGrafter"/>
</dbReference>
<evidence type="ECO:0000313" key="4">
    <source>
        <dbReference type="EMBL" id="CAB4821712.1"/>
    </source>
</evidence>
<name>A0A6J6VTJ4_9ZZZZ</name>
<dbReference type="Pfam" id="PF13343">
    <property type="entry name" value="SBP_bac_6"/>
    <property type="match status" value="1"/>
</dbReference>
<dbReference type="PANTHER" id="PTHR30006">
    <property type="entry name" value="THIAMINE-BINDING PERIPLASMIC PROTEIN-RELATED"/>
    <property type="match status" value="1"/>
</dbReference>
<evidence type="ECO:0000313" key="3">
    <source>
        <dbReference type="EMBL" id="CAB4774375.1"/>
    </source>
</evidence>
<dbReference type="EMBL" id="CAEZYB010000032">
    <property type="protein sequence ID" value="CAB4700051.1"/>
    <property type="molecule type" value="Genomic_DNA"/>
</dbReference>
<proteinExistence type="predicted"/>
<dbReference type="EMBL" id="CAFABI010000016">
    <property type="protein sequence ID" value="CAB4821712.1"/>
    <property type="molecule type" value="Genomic_DNA"/>
</dbReference>
<dbReference type="Gene3D" id="3.40.190.10">
    <property type="entry name" value="Periplasmic binding protein-like II"/>
    <property type="match status" value="2"/>
</dbReference>
<keyword evidence="1" id="KW-0732">Signal</keyword>
<dbReference type="AlphaFoldDB" id="A0A6J6VTJ4"/>
<evidence type="ECO:0000313" key="6">
    <source>
        <dbReference type="EMBL" id="CAB4984692.1"/>
    </source>
</evidence>
<evidence type="ECO:0000313" key="2">
    <source>
        <dbReference type="EMBL" id="CAB4700051.1"/>
    </source>
</evidence>
<gene>
    <name evidence="2" type="ORF">UFOPK2646_00416</name>
    <name evidence="3" type="ORF">UFOPK2907_00741</name>
    <name evidence="4" type="ORF">UFOPK3197_00243</name>
    <name evidence="5" type="ORF">UFOPK3241_00607</name>
    <name evidence="6" type="ORF">UFOPK3937_00934</name>
</gene>